<dbReference type="EMBL" id="CP108482">
    <property type="protein sequence ID" value="WUS60886.1"/>
    <property type="molecule type" value="Genomic_DNA"/>
</dbReference>
<protein>
    <submittedName>
        <fullName evidence="1">Uncharacterized protein</fullName>
    </submittedName>
</protein>
<sequence>MDMRRIIAVLAEEAEQQINDQVWELTPSERELARRAETGLREAVGVPDAQEALSPIDRLERLRETLAVLAVSLARTHGPLAWFLSGAIDALEPVLRWRALPAERGGSFGTVLPSPEKYTEAEDAVRQLQDALAQITAKAVDPDSVSLDRSADGV</sequence>
<gene>
    <name evidence="1" type="ORF">OG469_38580</name>
</gene>
<dbReference type="Proteomes" id="UP001432014">
    <property type="component" value="Chromosome"/>
</dbReference>
<reference evidence="1 2" key="1">
    <citation type="submission" date="2022-10" db="EMBL/GenBank/DDBJ databases">
        <title>The complete genomes of actinobacterial strains from the NBC collection.</title>
        <authorList>
            <person name="Joergensen T.S."/>
            <person name="Alvarez Arevalo M."/>
            <person name="Sterndorff E.B."/>
            <person name="Faurdal D."/>
            <person name="Vuksanovic O."/>
            <person name="Mourched A.-S."/>
            <person name="Charusanti P."/>
            <person name="Shaw S."/>
            <person name="Blin K."/>
            <person name="Weber T."/>
        </authorList>
    </citation>
    <scope>NUCLEOTIDE SEQUENCE [LARGE SCALE GENOMIC DNA]</scope>
    <source>
        <strain evidence="1 2">NBC_01247</strain>
    </source>
</reference>
<evidence type="ECO:0000313" key="2">
    <source>
        <dbReference type="Proteomes" id="UP001432014"/>
    </source>
</evidence>
<organism evidence="1 2">
    <name type="scientific">Kitasatospora herbaricolor</name>
    <dbReference type="NCBI Taxonomy" id="68217"/>
    <lineage>
        <taxon>Bacteria</taxon>
        <taxon>Bacillati</taxon>
        <taxon>Actinomycetota</taxon>
        <taxon>Actinomycetes</taxon>
        <taxon>Kitasatosporales</taxon>
        <taxon>Streptomycetaceae</taxon>
        <taxon>Kitasatospora</taxon>
    </lineage>
</organism>
<dbReference type="RefSeq" id="WP_329493012.1">
    <property type="nucleotide sequence ID" value="NZ_CP108460.1"/>
</dbReference>
<proteinExistence type="predicted"/>
<accession>A0ABZ1WJ33</accession>
<evidence type="ECO:0000313" key="1">
    <source>
        <dbReference type="EMBL" id="WUS60886.1"/>
    </source>
</evidence>
<name>A0ABZ1WJ33_9ACTN</name>
<keyword evidence="2" id="KW-1185">Reference proteome</keyword>